<dbReference type="PANTHER" id="PTHR30273">
    <property type="entry name" value="PERIPLASMIC SIGNAL SENSOR AND SIGMA FACTOR ACTIVATOR FECR-RELATED"/>
    <property type="match status" value="1"/>
</dbReference>
<accession>A0ABQ2BDM7</accession>
<dbReference type="Proteomes" id="UP000645390">
    <property type="component" value="Unassembled WGS sequence"/>
</dbReference>
<dbReference type="Pfam" id="PF04773">
    <property type="entry name" value="FecR"/>
    <property type="match status" value="1"/>
</dbReference>
<dbReference type="InterPro" id="IPR012373">
    <property type="entry name" value="Ferrdict_sens_TM"/>
</dbReference>
<dbReference type="Gene3D" id="3.55.50.30">
    <property type="match status" value="1"/>
</dbReference>
<proteinExistence type="predicted"/>
<feature type="transmembrane region" description="Helical" evidence="1">
    <location>
        <begin position="76"/>
        <end position="94"/>
    </location>
</feature>
<comment type="caution">
    <text evidence="4">The sequence shown here is derived from an EMBL/GenBank/DDBJ whole genome shotgun (WGS) entry which is preliminary data.</text>
</comment>
<evidence type="ECO:0000256" key="1">
    <source>
        <dbReference type="SAM" id="Phobius"/>
    </source>
</evidence>
<dbReference type="PIRSF" id="PIRSF018266">
    <property type="entry name" value="FecR"/>
    <property type="match status" value="1"/>
</dbReference>
<keyword evidence="1" id="KW-0812">Transmembrane</keyword>
<feature type="domain" description="Protein FecR C-terminal" evidence="3">
    <location>
        <begin position="315"/>
        <end position="383"/>
    </location>
</feature>
<protein>
    <submittedName>
        <fullName evidence="4">Iron dicitrate transporter FecR</fullName>
    </submittedName>
</protein>
<reference evidence="5" key="1">
    <citation type="journal article" date="2019" name="Int. J. Syst. Evol. Microbiol.">
        <title>The Global Catalogue of Microorganisms (GCM) 10K type strain sequencing project: providing services to taxonomists for standard genome sequencing and annotation.</title>
        <authorList>
            <consortium name="The Broad Institute Genomics Platform"/>
            <consortium name="The Broad Institute Genome Sequencing Center for Infectious Disease"/>
            <person name="Wu L."/>
            <person name="Ma J."/>
        </authorList>
    </citation>
    <scope>NUCLEOTIDE SEQUENCE [LARGE SCALE GENOMIC DNA]</scope>
    <source>
        <strain evidence="5">CCM 8939</strain>
    </source>
</reference>
<evidence type="ECO:0000259" key="2">
    <source>
        <dbReference type="Pfam" id="PF04773"/>
    </source>
</evidence>
<keyword evidence="5" id="KW-1185">Reference proteome</keyword>
<sequence>MKQQLSKEELAQLADKWLVGVITPEEQALLDNWYNTDDVQELNWLGTDDSEEQLRDRLFTQIKNGQFIQEQNYSRWWIAAAAMITLTVGVYISIKSVNQTSKNISYATDISPGGNKAFLTLADGKKISLNDAKKGILAEQDGIKIKKASDGELIYVSIASNVKKASENTFNTIETPKGGQWQVSLPDGTKVWLNAASSLKYPASFAAASVRRVELKGEAYFEVAKDKKHPFIVKTATQDIRVLGTHFNINSYADEQFTKTTLLEGSVSIATSISKKDTSVNPQVLKPGQQALNDGTTIRLSEVDTELSIAWKNNKFIFENDDIHYIMRMVERWYNVEVVYDGEIPKDKFGGAISRFGNVSEVLKSLQLTGKVHFEITGRRITVRK</sequence>
<evidence type="ECO:0000313" key="4">
    <source>
        <dbReference type="EMBL" id="GGI23736.1"/>
    </source>
</evidence>
<evidence type="ECO:0000313" key="5">
    <source>
        <dbReference type="Proteomes" id="UP000645390"/>
    </source>
</evidence>
<keyword evidence="1" id="KW-1133">Transmembrane helix</keyword>
<dbReference type="InterPro" id="IPR032508">
    <property type="entry name" value="FecR_C"/>
</dbReference>
<dbReference type="InterPro" id="IPR006860">
    <property type="entry name" value="FecR"/>
</dbReference>
<keyword evidence="1" id="KW-0472">Membrane</keyword>
<dbReference type="EMBL" id="BMDJ01000002">
    <property type="protein sequence ID" value="GGI23736.1"/>
    <property type="molecule type" value="Genomic_DNA"/>
</dbReference>
<gene>
    <name evidence="4" type="ORF">GCM10008119_09150</name>
</gene>
<dbReference type="RefSeq" id="WP_188412079.1">
    <property type="nucleotide sequence ID" value="NZ_BMDJ01000002.1"/>
</dbReference>
<feature type="domain" description="FecR protein" evidence="2">
    <location>
        <begin position="172"/>
        <end position="267"/>
    </location>
</feature>
<evidence type="ECO:0000259" key="3">
    <source>
        <dbReference type="Pfam" id="PF16344"/>
    </source>
</evidence>
<organism evidence="4 5">
    <name type="scientific">Pedobacter mendelii</name>
    <dbReference type="NCBI Taxonomy" id="1908240"/>
    <lineage>
        <taxon>Bacteria</taxon>
        <taxon>Pseudomonadati</taxon>
        <taxon>Bacteroidota</taxon>
        <taxon>Sphingobacteriia</taxon>
        <taxon>Sphingobacteriales</taxon>
        <taxon>Sphingobacteriaceae</taxon>
        <taxon>Pedobacter</taxon>
    </lineage>
</organism>
<name>A0ABQ2BDM7_9SPHI</name>
<dbReference type="PANTHER" id="PTHR30273:SF2">
    <property type="entry name" value="PROTEIN FECR"/>
    <property type="match status" value="1"/>
</dbReference>
<dbReference type="Gene3D" id="2.60.120.1440">
    <property type="match status" value="1"/>
</dbReference>
<dbReference type="Pfam" id="PF16344">
    <property type="entry name" value="FecR_C"/>
    <property type="match status" value="1"/>
</dbReference>